<protein>
    <submittedName>
        <fullName evidence="8">Metal ABC transporter permease</fullName>
    </submittedName>
</protein>
<feature type="transmembrane region" description="Helical" evidence="7">
    <location>
        <begin position="216"/>
        <end position="235"/>
    </location>
</feature>
<dbReference type="PANTHER" id="PTHR30477">
    <property type="entry name" value="ABC-TRANSPORTER METAL-BINDING PROTEIN"/>
    <property type="match status" value="1"/>
</dbReference>
<reference evidence="8 9" key="1">
    <citation type="journal article" date="2019" name="Nat. Microbiol.">
        <title>Mediterranean grassland soil C-N compound turnover is dependent on rainfall and depth, and is mediated by genomically divergent microorganisms.</title>
        <authorList>
            <person name="Diamond S."/>
            <person name="Andeer P.F."/>
            <person name="Li Z."/>
            <person name="Crits-Christoph A."/>
            <person name="Burstein D."/>
            <person name="Anantharaman K."/>
            <person name="Lane K.R."/>
            <person name="Thomas B.C."/>
            <person name="Pan C."/>
            <person name="Northen T.R."/>
            <person name="Banfield J.F."/>
        </authorList>
    </citation>
    <scope>NUCLEOTIDE SEQUENCE [LARGE SCALE GENOMIC DNA]</scope>
    <source>
        <strain evidence="8">WS_9</strain>
    </source>
</reference>
<comment type="caution">
    <text evidence="8">The sequence shown here is derived from an EMBL/GenBank/DDBJ whole genome shotgun (WGS) entry which is preliminary data.</text>
</comment>
<evidence type="ECO:0000256" key="1">
    <source>
        <dbReference type="ARBA" id="ARBA00004141"/>
    </source>
</evidence>
<feature type="transmembrane region" description="Helical" evidence="7">
    <location>
        <begin position="83"/>
        <end position="102"/>
    </location>
</feature>
<dbReference type="InterPro" id="IPR037294">
    <property type="entry name" value="ABC_BtuC-like"/>
</dbReference>
<dbReference type="EMBL" id="VBOZ01000035">
    <property type="protein sequence ID" value="TMQ62831.1"/>
    <property type="molecule type" value="Genomic_DNA"/>
</dbReference>
<keyword evidence="5 7" id="KW-0472">Membrane</keyword>
<keyword evidence="3 6" id="KW-0812">Transmembrane</keyword>
<feature type="transmembrane region" description="Helical" evidence="7">
    <location>
        <begin position="242"/>
        <end position="262"/>
    </location>
</feature>
<dbReference type="InterPro" id="IPR001626">
    <property type="entry name" value="ABC_TroCD"/>
</dbReference>
<dbReference type="SUPFAM" id="SSF81345">
    <property type="entry name" value="ABC transporter involved in vitamin B12 uptake, BtuC"/>
    <property type="match status" value="1"/>
</dbReference>
<feature type="transmembrane region" description="Helical" evidence="7">
    <location>
        <begin position="27"/>
        <end position="47"/>
    </location>
</feature>
<keyword evidence="6" id="KW-0813">Transport</keyword>
<dbReference type="GO" id="GO:0043190">
    <property type="term" value="C:ATP-binding cassette (ABC) transporter complex"/>
    <property type="evidence" value="ECO:0007669"/>
    <property type="project" value="InterPro"/>
</dbReference>
<evidence type="ECO:0000313" key="8">
    <source>
        <dbReference type="EMBL" id="TMQ62831.1"/>
    </source>
</evidence>
<evidence type="ECO:0000256" key="7">
    <source>
        <dbReference type="SAM" id="Phobius"/>
    </source>
</evidence>
<feature type="transmembrane region" description="Helical" evidence="7">
    <location>
        <begin position="268"/>
        <end position="289"/>
    </location>
</feature>
<dbReference type="Pfam" id="PF00950">
    <property type="entry name" value="ABC-3"/>
    <property type="match status" value="1"/>
</dbReference>
<dbReference type="GO" id="GO:0010043">
    <property type="term" value="P:response to zinc ion"/>
    <property type="evidence" value="ECO:0007669"/>
    <property type="project" value="TreeGrafter"/>
</dbReference>
<dbReference type="PANTHER" id="PTHR30477:SF19">
    <property type="entry name" value="METAL ABC TRANSPORTER PERMEASE"/>
    <property type="match status" value="1"/>
</dbReference>
<comment type="subcellular location">
    <subcellularLocation>
        <location evidence="6">Cell membrane</location>
        <topology evidence="6">Multi-pass membrane protein</topology>
    </subcellularLocation>
    <subcellularLocation>
        <location evidence="1">Membrane</location>
        <topology evidence="1">Multi-pass membrane protein</topology>
    </subcellularLocation>
</comment>
<feature type="transmembrane region" description="Helical" evidence="7">
    <location>
        <begin position="109"/>
        <end position="130"/>
    </location>
</feature>
<dbReference type="Gene3D" id="1.10.3470.10">
    <property type="entry name" value="ABC transporter involved in vitamin B12 uptake, BtuC"/>
    <property type="match status" value="1"/>
</dbReference>
<evidence type="ECO:0000256" key="4">
    <source>
        <dbReference type="ARBA" id="ARBA00022989"/>
    </source>
</evidence>
<dbReference type="AlphaFoldDB" id="A0A538TGV4"/>
<evidence type="ECO:0000256" key="2">
    <source>
        <dbReference type="ARBA" id="ARBA00008034"/>
    </source>
</evidence>
<evidence type="ECO:0000313" key="9">
    <source>
        <dbReference type="Proteomes" id="UP000317691"/>
    </source>
</evidence>
<keyword evidence="4 7" id="KW-1133">Transmembrane helix</keyword>
<evidence type="ECO:0000256" key="5">
    <source>
        <dbReference type="ARBA" id="ARBA00023136"/>
    </source>
</evidence>
<dbReference type="GO" id="GO:0055085">
    <property type="term" value="P:transmembrane transport"/>
    <property type="evidence" value="ECO:0007669"/>
    <property type="project" value="InterPro"/>
</dbReference>
<dbReference type="Proteomes" id="UP000317691">
    <property type="component" value="Unassembled WGS sequence"/>
</dbReference>
<name>A0A538TGV4_UNCEI</name>
<sequence>MSAISSARSVEASREGQALTEALALPFFRTAVIVALVLAGIHAYLGFHIVRRGVLFVDLALAQMAALGVAVAIVLRLDQNPVAAYFLALGMTFVGAATFAWLRGRSRNIPLEAFIGIVFATAQAMVFLVLEKSPAGPEHLKETLVGSLFTVDPKHVLRVAILYAVIGAVHIALRKPFFEITDDPQAAQARGRRLFLWDLLFYATFGFVVTSSVQMAGVLLVFGFLVIPAVAGLMATSKPGPALAVGWVFGFVASVLGLLGSVQFDMPAAPSILVTLTGLLVVLGAFLGVTRMGRNGNGANGKR</sequence>
<feature type="transmembrane region" description="Helical" evidence="7">
    <location>
        <begin position="155"/>
        <end position="173"/>
    </location>
</feature>
<organism evidence="8 9">
    <name type="scientific">Eiseniibacteriota bacterium</name>
    <dbReference type="NCBI Taxonomy" id="2212470"/>
    <lineage>
        <taxon>Bacteria</taxon>
        <taxon>Candidatus Eiseniibacteriota</taxon>
    </lineage>
</organism>
<accession>A0A538TGV4</accession>
<evidence type="ECO:0000256" key="6">
    <source>
        <dbReference type="RuleBase" id="RU003943"/>
    </source>
</evidence>
<comment type="similarity">
    <text evidence="2 6">Belongs to the ABC-3 integral membrane protein family.</text>
</comment>
<proteinExistence type="inferred from homology"/>
<feature type="transmembrane region" description="Helical" evidence="7">
    <location>
        <begin position="54"/>
        <end position="77"/>
    </location>
</feature>
<gene>
    <name evidence="8" type="ORF">E6K79_11260</name>
</gene>
<feature type="transmembrane region" description="Helical" evidence="7">
    <location>
        <begin position="194"/>
        <end position="210"/>
    </location>
</feature>
<evidence type="ECO:0000256" key="3">
    <source>
        <dbReference type="ARBA" id="ARBA00022692"/>
    </source>
</evidence>